<evidence type="ECO:0000259" key="8">
    <source>
        <dbReference type="PROSITE" id="PS50240"/>
    </source>
</evidence>
<feature type="signal peptide" evidence="7">
    <location>
        <begin position="1"/>
        <end position="20"/>
    </location>
</feature>
<feature type="compositionally biased region" description="Basic residues" evidence="6">
    <location>
        <begin position="294"/>
        <end position="306"/>
    </location>
</feature>
<name>A0A6J8BPE9_MYTCO</name>
<dbReference type="OrthoDB" id="6020543at2759"/>
<protein>
    <submittedName>
        <fullName evidence="9">KLKB1</fullName>
        <ecNumber evidence="9">3.4.21.34</ecNumber>
    </submittedName>
</protein>
<keyword evidence="2 5" id="KW-0378">Hydrolase</keyword>
<dbReference type="EMBL" id="CACVKT020003764">
    <property type="protein sequence ID" value="CAC5385713.1"/>
    <property type="molecule type" value="Genomic_DNA"/>
</dbReference>
<feature type="domain" description="Peptidase S1" evidence="8">
    <location>
        <begin position="26"/>
        <end position="263"/>
    </location>
</feature>
<keyword evidence="7" id="KW-0732">Signal</keyword>
<dbReference type="SMART" id="SM00020">
    <property type="entry name" value="Tryp_SPc"/>
    <property type="match status" value="1"/>
</dbReference>
<feature type="compositionally biased region" description="Low complexity" evidence="6">
    <location>
        <begin position="307"/>
        <end position="316"/>
    </location>
</feature>
<dbReference type="CDD" id="cd00190">
    <property type="entry name" value="Tryp_SPc"/>
    <property type="match status" value="1"/>
</dbReference>
<evidence type="ECO:0000256" key="4">
    <source>
        <dbReference type="ARBA" id="ARBA00023157"/>
    </source>
</evidence>
<feature type="chain" id="PRO_5027040850" evidence="7">
    <location>
        <begin position="21"/>
        <end position="316"/>
    </location>
</feature>
<dbReference type="FunFam" id="2.40.10.10:FF:000004">
    <property type="entry name" value="Tryptase gamma 1"/>
    <property type="match status" value="1"/>
</dbReference>
<dbReference type="PANTHER" id="PTHR24252:SF7">
    <property type="entry name" value="HYALIN"/>
    <property type="match status" value="1"/>
</dbReference>
<dbReference type="Gene3D" id="2.40.10.10">
    <property type="entry name" value="Trypsin-like serine proteases"/>
    <property type="match status" value="1"/>
</dbReference>
<evidence type="ECO:0000313" key="9">
    <source>
        <dbReference type="EMBL" id="CAC5385713.1"/>
    </source>
</evidence>
<dbReference type="AlphaFoldDB" id="A0A6J8BPE9"/>
<evidence type="ECO:0000256" key="5">
    <source>
        <dbReference type="RuleBase" id="RU363034"/>
    </source>
</evidence>
<dbReference type="PRINTS" id="PR00722">
    <property type="entry name" value="CHYMOTRYPSIN"/>
</dbReference>
<dbReference type="PROSITE" id="PS00135">
    <property type="entry name" value="TRYPSIN_SER"/>
    <property type="match status" value="1"/>
</dbReference>
<dbReference type="PROSITE" id="PS50240">
    <property type="entry name" value="TRYPSIN_DOM"/>
    <property type="match status" value="1"/>
</dbReference>
<sequence length="316" mass="35861">MHREFLLCGFIVIFMAPVTGAAVAKIVNGENVDIEDCPWQISLQKSENGGDWEHVCGGSIIDERWIVTAAHCFKNSLTASNYRIAAGSSFLSQMTVFRSVKQIFVHEYWQTPLENDNDIMLLELRTPLSFGSTINKITLVNSKSNIYVGDICKVSGWGQVSVEKGNDSVSDRLQVAYLSVVTNEYCALSYPEDDIDSSKICLQKNGTDVCFGDSGGPMVCQANDGTNHLVGLTSFGPEECNGFIPGAYTKLSFFLDWIKNKMYMNMEKDDCKKYRKYREKKDKKRNKKYRKYRKNKNTKRNKKNKTNTKTTIIYKK</sequence>
<dbReference type="InterPro" id="IPR033116">
    <property type="entry name" value="TRYPSIN_SER"/>
</dbReference>
<evidence type="ECO:0000256" key="6">
    <source>
        <dbReference type="SAM" id="MobiDB-lite"/>
    </source>
</evidence>
<keyword evidence="1 5" id="KW-0645">Protease</keyword>
<proteinExistence type="predicted"/>
<dbReference type="GO" id="GO:0004252">
    <property type="term" value="F:serine-type endopeptidase activity"/>
    <property type="evidence" value="ECO:0007669"/>
    <property type="project" value="UniProtKB-EC"/>
</dbReference>
<evidence type="ECO:0000313" key="10">
    <source>
        <dbReference type="Proteomes" id="UP000507470"/>
    </source>
</evidence>
<dbReference type="PROSITE" id="PS00134">
    <property type="entry name" value="TRYPSIN_HIS"/>
    <property type="match status" value="1"/>
</dbReference>
<dbReference type="InterPro" id="IPR043504">
    <property type="entry name" value="Peptidase_S1_PA_chymotrypsin"/>
</dbReference>
<gene>
    <name evidence="9" type="ORF">MCOR_21222</name>
</gene>
<dbReference type="InterPro" id="IPR009003">
    <property type="entry name" value="Peptidase_S1_PA"/>
</dbReference>
<dbReference type="Pfam" id="PF00089">
    <property type="entry name" value="Trypsin"/>
    <property type="match status" value="1"/>
</dbReference>
<reference evidence="9 10" key="1">
    <citation type="submission" date="2020-06" db="EMBL/GenBank/DDBJ databases">
        <authorList>
            <person name="Li R."/>
            <person name="Bekaert M."/>
        </authorList>
    </citation>
    <scope>NUCLEOTIDE SEQUENCE [LARGE SCALE GENOMIC DNA]</scope>
    <source>
        <strain evidence="10">wild</strain>
    </source>
</reference>
<organism evidence="9 10">
    <name type="scientific">Mytilus coruscus</name>
    <name type="common">Sea mussel</name>
    <dbReference type="NCBI Taxonomy" id="42192"/>
    <lineage>
        <taxon>Eukaryota</taxon>
        <taxon>Metazoa</taxon>
        <taxon>Spiralia</taxon>
        <taxon>Lophotrochozoa</taxon>
        <taxon>Mollusca</taxon>
        <taxon>Bivalvia</taxon>
        <taxon>Autobranchia</taxon>
        <taxon>Pteriomorphia</taxon>
        <taxon>Mytilida</taxon>
        <taxon>Mytiloidea</taxon>
        <taxon>Mytilidae</taxon>
        <taxon>Mytilinae</taxon>
        <taxon>Mytilus</taxon>
    </lineage>
</organism>
<evidence type="ECO:0000256" key="3">
    <source>
        <dbReference type="ARBA" id="ARBA00022825"/>
    </source>
</evidence>
<keyword evidence="4" id="KW-1015">Disulfide bond</keyword>
<feature type="region of interest" description="Disordered" evidence="6">
    <location>
        <begin position="294"/>
        <end position="316"/>
    </location>
</feature>
<dbReference type="GO" id="GO:0006508">
    <property type="term" value="P:proteolysis"/>
    <property type="evidence" value="ECO:0007669"/>
    <property type="project" value="UniProtKB-KW"/>
</dbReference>
<evidence type="ECO:0000256" key="1">
    <source>
        <dbReference type="ARBA" id="ARBA00022670"/>
    </source>
</evidence>
<dbReference type="InterPro" id="IPR001254">
    <property type="entry name" value="Trypsin_dom"/>
</dbReference>
<dbReference type="InterPro" id="IPR001314">
    <property type="entry name" value="Peptidase_S1A"/>
</dbReference>
<dbReference type="FunFam" id="2.40.10.10:FF:000036">
    <property type="entry name" value="Trypsin beta"/>
    <property type="match status" value="1"/>
</dbReference>
<evidence type="ECO:0000256" key="7">
    <source>
        <dbReference type="SAM" id="SignalP"/>
    </source>
</evidence>
<dbReference type="Proteomes" id="UP000507470">
    <property type="component" value="Unassembled WGS sequence"/>
</dbReference>
<dbReference type="PANTHER" id="PTHR24252">
    <property type="entry name" value="ACROSIN-RELATED"/>
    <property type="match status" value="1"/>
</dbReference>
<dbReference type="EC" id="3.4.21.34" evidence="9"/>
<evidence type="ECO:0000256" key="2">
    <source>
        <dbReference type="ARBA" id="ARBA00022801"/>
    </source>
</evidence>
<accession>A0A6J8BPE9</accession>
<dbReference type="InterPro" id="IPR018114">
    <property type="entry name" value="TRYPSIN_HIS"/>
</dbReference>
<keyword evidence="3 5" id="KW-0720">Serine protease</keyword>
<keyword evidence="10" id="KW-1185">Reference proteome</keyword>
<dbReference type="SUPFAM" id="SSF50494">
    <property type="entry name" value="Trypsin-like serine proteases"/>
    <property type="match status" value="1"/>
</dbReference>